<dbReference type="InterPro" id="IPR017853">
    <property type="entry name" value="GH"/>
</dbReference>
<dbReference type="Pfam" id="PF00232">
    <property type="entry name" value="Glyco_hydro_1"/>
    <property type="match status" value="1"/>
</dbReference>
<accession>A0ABW1SGR9</accession>
<comment type="caution">
    <text evidence="3">The sequence shown here is derived from an EMBL/GenBank/DDBJ whole genome shotgun (WGS) entry which is preliminary data.</text>
</comment>
<dbReference type="Proteomes" id="UP001596171">
    <property type="component" value="Unassembled WGS sequence"/>
</dbReference>
<dbReference type="PANTHER" id="PTHR10353:SF122">
    <property type="entry name" value="6-PHOSPHO-BETA-GLUCOSIDASE ASCB-RELATED"/>
    <property type="match status" value="1"/>
</dbReference>
<proteinExistence type="inferred from homology"/>
<evidence type="ECO:0000313" key="3">
    <source>
        <dbReference type="EMBL" id="MFC6200497.1"/>
    </source>
</evidence>
<evidence type="ECO:0000256" key="2">
    <source>
        <dbReference type="RuleBase" id="RU003690"/>
    </source>
</evidence>
<dbReference type="PANTHER" id="PTHR10353">
    <property type="entry name" value="GLYCOSYL HYDROLASE"/>
    <property type="match status" value="1"/>
</dbReference>
<keyword evidence="3" id="KW-0378">Hydrolase</keyword>
<dbReference type="EC" id="3.2.1.-" evidence="3"/>
<sequence length="485" mass="55830">MGFPKTFMWGGATAANQIEGAYNVAGRGLSVRDVMTAGSLKKRRTITYENTDGTPGRGLVLPKGAHGKIFEDEYYPNHEGIDFYHHYKEDIALFAEMGFKMFRLSLSWSRIFPNGNEEEPNQAGLDFYHSVFDELKKYDIEPLVTISHFELPLYLEERYGGWSNRKLIDYYVHFAQTVLTEYQHEVRYWLTFNEINTTVMFLAIRSGKTDDNSYQDAYQQLHYQLVASAKAVQIGHHINNDFIIGCMICGIVSYPLTPDPKDILKDRYAWEQNIFYSGDVQCLGEYPTFAKRLWHEHNVTLDITASDLNELKKGTVDLYTFSYYMSSISTTHDTDNMVGGNFSMGAKNPYLKYSQWQWADDPMGLQYYLEVIYDRYKLPMMIVENGLGANDVVTKDEKIHDNYRIDYMKKHILAMKTALNNGVNLIGYTSWGCIDLVSAGTGQMSKRYGFIYVDQDDTGAGSMKRIRKDSFYWYQKVIATNGETL</sequence>
<evidence type="ECO:0000313" key="4">
    <source>
        <dbReference type="Proteomes" id="UP001596171"/>
    </source>
</evidence>
<dbReference type="RefSeq" id="WP_137616264.1">
    <property type="nucleotide sequence ID" value="NZ_BJDI01000007.1"/>
</dbReference>
<comment type="similarity">
    <text evidence="2">Belongs to the glycosyl hydrolase 1 family.</text>
</comment>
<gene>
    <name evidence="3" type="ORF">ACFP1L_01140</name>
</gene>
<dbReference type="InterPro" id="IPR001360">
    <property type="entry name" value="Glyco_hydro_1"/>
</dbReference>
<reference evidence="4" key="1">
    <citation type="journal article" date="2019" name="Int. J. Syst. Evol. Microbiol.">
        <title>The Global Catalogue of Microorganisms (GCM) 10K type strain sequencing project: providing services to taxonomists for standard genome sequencing and annotation.</title>
        <authorList>
            <consortium name="The Broad Institute Genomics Platform"/>
            <consortium name="The Broad Institute Genome Sequencing Center for Infectious Disease"/>
            <person name="Wu L."/>
            <person name="Ma J."/>
        </authorList>
    </citation>
    <scope>NUCLEOTIDE SEQUENCE [LARGE SCALE GENOMIC DNA]</scope>
    <source>
        <strain evidence="4">CCM 8930</strain>
    </source>
</reference>
<keyword evidence="1 3" id="KW-0326">Glycosidase</keyword>
<protein>
    <submittedName>
        <fullName evidence="3">Glycoside hydrolase family 1 protein</fullName>
        <ecNumber evidence="3">3.2.1.-</ecNumber>
    </submittedName>
</protein>
<dbReference type="Gene3D" id="3.20.20.80">
    <property type="entry name" value="Glycosidases"/>
    <property type="match status" value="1"/>
</dbReference>
<name>A0ABW1SGR9_9LACO</name>
<dbReference type="InterPro" id="IPR033132">
    <property type="entry name" value="GH_1_N_CS"/>
</dbReference>
<dbReference type="SUPFAM" id="SSF51445">
    <property type="entry name" value="(Trans)glycosidases"/>
    <property type="match status" value="1"/>
</dbReference>
<dbReference type="EMBL" id="JBHSSE010000002">
    <property type="protein sequence ID" value="MFC6200497.1"/>
    <property type="molecule type" value="Genomic_DNA"/>
</dbReference>
<keyword evidence="4" id="KW-1185">Reference proteome</keyword>
<dbReference type="PROSITE" id="PS00653">
    <property type="entry name" value="GLYCOSYL_HYDROL_F1_2"/>
    <property type="match status" value="1"/>
</dbReference>
<organism evidence="3 4">
    <name type="scientific">Lactiplantibacillus nangangensis</name>
    <dbReference type="NCBI Taxonomy" id="2559917"/>
    <lineage>
        <taxon>Bacteria</taxon>
        <taxon>Bacillati</taxon>
        <taxon>Bacillota</taxon>
        <taxon>Bacilli</taxon>
        <taxon>Lactobacillales</taxon>
        <taxon>Lactobacillaceae</taxon>
        <taxon>Lactiplantibacillus</taxon>
    </lineage>
</organism>
<dbReference type="PRINTS" id="PR00131">
    <property type="entry name" value="GLHYDRLASE1"/>
</dbReference>
<dbReference type="GO" id="GO:0016798">
    <property type="term" value="F:hydrolase activity, acting on glycosyl bonds"/>
    <property type="evidence" value="ECO:0007669"/>
    <property type="project" value="UniProtKB-KW"/>
</dbReference>
<evidence type="ECO:0000256" key="1">
    <source>
        <dbReference type="ARBA" id="ARBA00023295"/>
    </source>
</evidence>